<dbReference type="AlphaFoldDB" id="A0A4R9AFN3"/>
<proteinExistence type="predicted"/>
<dbReference type="Pfam" id="PF07690">
    <property type="entry name" value="MFS_1"/>
    <property type="match status" value="1"/>
</dbReference>
<feature type="transmembrane region" description="Helical" evidence="6">
    <location>
        <begin position="71"/>
        <end position="93"/>
    </location>
</feature>
<protein>
    <submittedName>
        <fullName evidence="8">MFS transporter</fullName>
    </submittedName>
</protein>
<keyword evidence="3 6" id="KW-0812">Transmembrane</keyword>
<evidence type="ECO:0000313" key="9">
    <source>
        <dbReference type="Proteomes" id="UP000298170"/>
    </source>
</evidence>
<evidence type="ECO:0000256" key="3">
    <source>
        <dbReference type="ARBA" id="ARBA00022692"/>
    </source>
</evidence>
<dbReference type="RefSeq" id="WP_134514749.1">
    <property type="nucleotide sequence ID" value="NZ_SOHJ01000009.1"/>
</dbReference>
<dbReference type="CDD" id="cd06173">
    <property type="entry name" value="MFS_MefA_like"/>
    <property type="match status" value="1"/>
</dbReference>
<accession>A0A4R9AFN3</accession>
<feature type="transmembrane region" description="Helical" evidence="6">
    <location>
        <begin position="349"/>
        <end position="368"/>
    </location>
</feature>
<evidence type="ECO:0000256" key="1">
    <source>
        <dbReference type="ARBA" id="ARBA00004651"/>
    </source>
</evidence>
<sequence length="404" mass="41072">MSLGRPFRALWTASAASNLADGVAFISMPLVAASLTDDPRLVAGLATTYALVRLLVALPIGVWVDRIDRRTLLIAANLIRGLVVIALAVSIQLELGTLPVLYAVFAVVGTLESAADNASVSLLPGVVPAKQLDRANGRISAAQLVADEFAGPPLGGLLFAVAAAAPMYLVGGLWVAAGLLALALPVRGLGGPSPELTLRQPVFREALDGARWLAGNRTVGGLALIGALASVGYMLPFSILVLFAADRLNLDAVGYGVILAGSALGGLVGSFTTARFTGWIGYRRTIIASLVTGAAALVALSLTTNAAVAAVLLAVYILHAVVWGICATSLRQRLVPDALRGRVNAASRVLSLLGLALGSALGGLLAVVSLPLPIAVGGGVFVGCAVLAVIVLPHDPAHGRARNG</sequence>
<name>A0A4R9AFN3_9MICO</name>
<dbReference type="PANTHER" id="PTHR23513">
    <property type="entry name" value="INTEGRAL MEMBRANE EFFLUX PROTEIN-RELATED"/>
    <property type="match status" value="1"/>
</dbReference>
<reference evidence="8 9" key="1">
    <citation type="submission" date="2019-03" db="EMBL/GenBank/DDBJ databases">
        <title>Genomics of glacier-inhabiting Cryobacterium strains.</title>
        <authorList>
            <person name="Liu Q."/>
            <person name="Xin Y.-H."/>
        </authorList>
    </citation>
    <scope>NUCLEOTIDE SEQUENCE [LARGE SCALE GENOMIC DNA]</scope>
    <source>
        <strain evidence="8 9">Sr39</strain>
    </source>
</reference>
<evidence type="ECO:0000256" key="2">
    <source>
        <dbReference type="ARBA" id="ARBA00022475"/>
    </source>
</evidence>
<feature type="transmembrane region" description="Helical" evidence="6">
    <location>
        <begin position="286"/>
        <end position="302"/>
    </location>
</feature>
<comment type="subcellular location">
    <subcellularLocation>
        <location evidence="1">Cell membrane</location>
        <topology evidence="1">Multi-pass membrane protein</topology>
    </subcellularLocation>
</comment>
<dbReference type="GO" id="GO:0005886">
    <property type="term" value="C:plasma membrane"/>
    <property type="evidence" value="ECO:0007669"/>
    <property type="project" value="UniProtKB-SubCell"/>
</dbReference>
<dbReference type="Proteomes" id="UP000298170">
    <property type="component" value="Unassembled WGS sequence"/>
</dbReference>
<gene>
    <name evidence="8" type="ORF">E3T39_09675</name>
</gene>
<evidence type="ECO:0000259" key="7">
    <source>
        <dbReference type="PROSITE" id="PS50850"/>
    </source>
</evidence>
<keyword evidence="5 6" id="KW-0472">Membrane</keyword>
<feature type="transmembrane region" description="Helical" evidence="6">
    <location>
        <begin position="157"/>
        <end position="184"/>
    </location>
</feature>
<keyword evidence="9" id="KW-1185">Reference proteome</keyword>
<dbReference type="SUPFAM" id="SSF103473">
    <property type="entry name" value="MFS general substrate transporter"/>
    <property type="match status" value="1"/>
</dbReference>
<evidence type="ECO:0000256" key="4">
    <source>
        <dbReference type="ARBA" id="ARBA00022989"/>
    </source>
</evidence>
<feature type="transmembrane region" description="Helical" evidence="6">
    <location>
        <begin position="42"/>
        <end position="64"/>
    </location>
</feature>
<organism evidence="8 9">
    <name type="scientific">Cryobacterium suzukii</name>
    <dbReference type="NCBI Taxonomy" id="1259198"/>
    <lineage>
        <taxon>Bacteria</taxon>
        <taxon>Bacillati</taxon>
        <taxon>Actinomycetota</taxon>
        <taxon>Actinomycetes</taxon>
        <taxon>Micrococcales</taxon>
        <taxon>Microbacteriaceae</taxon>
        <taxon>Cryobacterium</taxon>
    </lineage>
</organism>
<dbReference type="InterPro" id="IPR011701">
    <property type="entry name" value="MFS"/>
</dbReference>
<dbReference type="OrthoDB" id="145388at2"/>
<feature type="transmembrane region" description="Helical" evidence="6">
    <location>
        <begin position="374"/>
        <end position="392"/>
    </location>
</feature>
<evidence type="ECO:0000313" key="8">
    <source>
        <dbReference type="EMBL" id="TFD59938.1"/>
    </source>
</evidence>
<dbReference type="GO" id="GO:0022857">
    <property type="term" value="F:transmembrane transporter activity"/>
    <property type="evidence" value="ECO:0007669"/>
    <property type="project" value="InterPro"/>
</dbReference>
<keyword evidence="4 6" id="KW-1133">Transmembrane helix</keyword>
<feature type="transmembrane region" description="Helical" evidence="6">
    <location>
        <begin position="255"/>
        <end position="274"/>
    </location>
</feature>
<keyword evidence="2" id="KW-1003">Cell membrane</keyword>
<evidence type="ECO:0000256" key="5">
    <source>
        <dbReference type="ARBA" id="ARBA00023136"/>
    </source>
</evidence>
<comment type="caution">
    <text evidence="8">The sequence shown here is derived from an EMBL/GenBank/DDBJ whole genome shotgun (WGS) entry which is preliminary data.</text>
</comment>
<feature type="transmembrane region" description="Helical" evidence="6">
    <location>
        <begin position="308"/>
        <end position="328"/>
    </location>
</feature>
<dbReference type="PANTHER" id="PTHR23513:SF6">
    <property type="entry name" value="MAJOR FACILITATOR SUPERFAMILY ASSOCIATED DOMAIN-CONTAINING PROTEIN"/>
    <property type="match status" value="1"/>
</dbReference>
<dbReference type="PROSITE" id="PS50850">
    <property type="entry name" value="MFS"/>
    <property type="match status" value="1"/>
</dbReference>
<dbReference type="Gene3D" id="1.20.1250.20">
    <property type="entry name" value="MFS general substrate transporter like domains"/>
    <property type="match status" value="1"/>
</dbReference>
<dbReference type="InterPro" id="IPR036259">
    <property type="entry name" value="MFS_trans_sf"/>
</dbReference>
<evidence type="ECO:0000256" key="6">
    <source>
        <dbReference type="SAM" id="Phobius"/>
    </source>
</evidence>
<dbReference type="EMBL" id="SOHJ01000009">
    <property type="protein sequence ID" value="TFD59938.1"/>
    <property type="molecule type" value="Genomic_DNA"/>
</dbReference>
<feature type="domain" description="Major facilitator superfamily (MFS) profile" evidence="7">
    <location>
        <begin position="1"/>
        <end position="396"/>
    </location>
</feature>
<feature type="transmembrane region" description="Helical" evidence="6">
    <location>
        <begin position="221"/>
        <end position="243"/>
    </location>
</feature>
<dbReference type="InterPro" id="IPR020846">
    <property type="entry name" value="MFS_dom"/>
</dbReference>